<feature type="domain" description="SHSP" evidence="3">
    <location>
        <begin position="4"/>
        <end position="97"/>
    </location>
</feature>
<evidence type="ECO:0000256" key="1">
    <source>
        <dbReference type="PROSITE-ProRule" id="PRU00285"/>
    </source>
</evidence>
<dbReference type="PROSITE" id="PS01031">
    <property type="entry name" value="SHSP"/>
    <property type="match status" value="1"/>
</dbReference>
<dbReference type="SUPFAM" id="SSF49764">
    <property type="entry name" value="HSP20-like chaperones"/>
    <property type="match status" value="1"/>
</dbReference>
<dbReference type="CDD" id="cd06526">
    <property type="entry name" value="metazoan_ACD"/>
    <property type="match status" value="1"/>
</dbReference>
<dbReference type="InterPro" id="IPR002068">
    <property type="entry name" value="A-crystallin/Hsp20_dom"/>
</dbReference>
<dbReference type="GO" id="GO:0005634">
    <property type="term" value="C:nucleus"/>
    <property type="evidence" value="ECO:0007669"/>
    <property type="project" value="TreeGrafter"/>
</dbReference>
<dbReference type="PRINTS" id="PR00299">
    <property type="entry name" value="ACRYSTALLIN"/>
</dbReference>
<dbReference type="GO" id="GO:0005737">
    <property type="term" value="C:cytoplasm"/>
    <property type="evidence" value="ECO:0007669"/>
    <property type="project" value="TreeGrafter"/>
</dbReference>
<dbReference type="Proteomes" id="UP000270094">
    <property type="component" value="Unassembled WGS sequence"/>
</dbReference>
<accession>A0A3P7IX58</accession>
<proteinExistence type="inferred from homology"/>
<dbReference type="GO" id="GO:0009408">
    <property type="term" value="P:response to heat"/>
    <property type="evidence" value="ECO:0007669"/>
    <property type="project" value="TreeGrafter"/>
</dbReference>
<dbReference type="GO" id="GO:0042026">
    <property type="term" value="P:protein refolding"/>
    <property type="evidence" value="ECO:0007669"/>
    <property type="project" value="TreeGrafter"/>
</dbReference>
<evidence type="ECO:0000313" key="4">
    <source>
        <dbReference type="EMBL" id="VDM71739.1"/>
    </source>
</evidence>
<dbReference type="InterPro" id="IPR001436">
    <property type="entry name" value="Alpha-crystallin/sHSP_animal"/>
</dbReference>
<organism evidence="4 5">
    <name type="scientific">Strongylus vulgaris</name>
    <name type="common">Blood worm</name>
    <dbReference type="NCBI Taxonomy" id="40348"/>
    <lineage>
        <taxon>Eukaryota</taxon>
        <taxon>Metazoa</taxon>
        <taxon>Ecdysozoa</taxon>
        <taxon>Nematoda</taxon>
        <taxon>Chromadorea</taxon>
        <taxon>Rhabditida</taxon>
        <taxon>Rhabditina</taxon>
        <taxon>Rhabditomorpha</taxon>
        <taxon>Strongyloidea</taxon>
        <taxon>Strongylidae</taxon>
        <taxon>Strongylus</taxon>
    </lineage>
</organism>
<sequence length="97" mass="11216">EWDWPLQHNDESVKVSEDDKSFRVELDAQFFAPKEISVKTIGDQIQIQMDHEARGNDKTNVSRSITRSYQLPHNVDMKSIKSNLDEKGVLHISAQKH</sequence>
<feature type="non-terminal residue" evidence="4">
    <location>
        <position position="1"/>
    </location>
</feature>
<dbReference type="PANTHER" id="PTHR45640:SF9">
    <property type="entry name" value="HEAT SHOCK PROTEIN 12.6"/>
    <property type="match status" value="1"/>
</dbReference>
<comment type="similarity">
    <text evidence="1 2">Belongs to the small heat shock protein (HSP20) family.</text>
</comment>
<dbReference type="InterPro" id="IPR008978">
    <property type="entry name" value="HSP20-like_chaperone"/>
</dbReference>
<dbReference type="PANTHER" id="PTHR45640">
    <property type="entry name" value="HEAT SHOCK PROTEIN HSP-12.2-RELATED"/>
    <property type="match status" value="1"/>
</dbReference>
<protein>
    <recommendedName>
        <fullName evidence="3">SHSP domain-containing protein</fullName>
    </recommendedName>
</protein>
<keyword evidence="5" id="KW-1185">Reference proteome</keyword>
<evidence type="ECO:0000256" key="2">
    <source>
        <dbReference type="RuleBase" id="RU003616"/>
    </source>
</evidence>
<gene>
    <name evidence="4" type="ORF">SVUK_LOCUS6737</name>
</gene>
<dbReference type="EMBL" id="UYYB01021833">
    <property type="protein sequence ID" value="VDM71739.1"/>
    <property type="molecule type" value="Genomic_DNA"/>
</dbReference>
<reference evidence="4 5" key="1">
    <citation type="submission" date="2018-11" db="EMBL/GenBank/DDBJ databases">
        <authorList>
            <consortium name="Pathogen Informatics"/>
        </authorList>
    </citation>
    <scope>NUCLEOTIDE SEQUENCE [LARGE SCALE GENOMIC DNA]</scope>
</reference>
<evidence type="ECO:0000259" key="3">
    <source>
        <dbReference type="PROSITE" id="PS01031"/>
    </source>
</evidence>
<dbReference type="Pfam" id="PF00011">
    <property type="entry name" value="HSP20"/>
    <property type="match status" value="1"/>
</dbReference>
<dbReference type="OrthoDB" id="1431247at2759"/>
<dbReference type="AlphaFoldDB" id="A0A3P7IX58"/>
<evidence type="ECO:0000313" key="5">
    <source>
        <dbReference type="Proteomes" id="UP000270094"/>
    </source>
</evidence>
<dbReference type="GO" id="GO:0051082">
    <property type="term" value="F:unfolded protein binding"/>
    <property type="evidence" value="ECO:0007669"/>
    <property type="project" value="TreeGrafter"/>
</dbReference>
<name>A0A3P7IX58_STRVU</name>
<dbReference type="Gene3D" id="2.60.40.790">
    <property type="match status" value="1"/>
</dbReference>